<dbReference type="GO" id="GO:0016757">
    <property type="term" value="F:glycosyltransferase activity"/>
    <property type="evidence" value="ECO:0007669"/>
    <property type="project" value="InterPro"/>
</dbReference>
<dbReference type="EMBL" id="SMFN01000007">
    <property type="protein sequence ID" value="TDE04759.1"/>
    <property type="molecule type" value="Genomic_DNA"/>
</dbReference>
<dbReference type="InterPro" id="IPR001296">
    <property type="entry name" value="Glyco_trans_1"/>
</dbReference>
<keyword evidence="1 3" id="KW-0808">Transferase</keyword>
<dbReference type="SUPFAM" id="SSF53756">
    <property type="entry name" value="UDP-Glycosyltransferase/glycogen phosphorylase"/>
    <property type="match status" value="1"/>
</dbReference>
<evidence type="ECO:0000256" key="1">
    <source>
        <dbReference type="ARBA" id="ARBA00022679"/>
    </source>
</evidence>
<dbReference type="Gene3D" id="3.40.50.2000">
    <property type="entry name" value="Glycogen Phosphorylase B"/>
    <property type="match status" value="2"/>
</dbReference>
<accession>A0A4R5CVK7</accession>
<protein>
    <submittedName>
        <fullName evidence="3">Glycosyltransferase family 1 protein</fullName>
    </submittedName>
</protein>
<sequence length="402" mass="46453">MEKNNKILFIPDAYLGSASGAIVTQIAKKILQEIGNEVSIFSDDINEDIVEVDGTRLYHRMKYNGFANWREEKYIKEYEHVLKDSKATIVFTIGSITNKNLCYLEIAKQRGLKVISKIFMQDFFCVKYYANDSKGPCTKCLDNNYFEAYRNKCTKEEKFSYIKTFSYIQIRKRLEKILPKIDYVITSTNEQIGFYNKFGIPKEKCIKTPLFFDRERLKEIEPTMGDYFICIAQNRLEKGFHFLKDILANCDSSIKIIAAYNNKDQAKIAIEKNGFQKFIDKGLLVIEYDLKWENGLAELVAGSRGVIIPSIWPTTTEFGLLEALGYRKPVFTFDLGIHHEVILNGINGFVSSLGDFKNIADQLKEVKNNDDLYNSVSKNAFMLFEELTNWKNWKSTLQEMGL</sequence>
<dbReference type="PANTHER" id="PTHR46401">
    <property type="entry name" value="GLYCOSYLTRANSFERASE WBBK-RELATED"/>
    <property type="match status" value="1"/>
</dbReference>
<comment type="caution">
    <text evidence="3">The sequence shown here is derived from an EMBL/GenBank/DDBJ whole genome shotgun (WGS) entry which is preliminary data.</text>
</comment>
<keyword evidence="4" id="KW-1185">Reference proteome</keyword>
<proteinExistence type="predicted"/>
<name>A0A4R5CVK7_9FLAO</name>
<reference evidence="3 4" key="1">
    <citation type="submission" date="2019-03" db="EMBL/GenBank/DDBJ databases">
        <title>Flavobacterium LB-D12 sp. nov., isolated from arctic soil.</title>
        <authorList>
            <person name="Chaudhary D.K."/>
        </authorList>
    </citation>
    <scope>NUCLEOTIDE SEQUENCE [LARGE SCALE GENOMIC DNA]</scope>
    <source>
        <strain evidence="3 4">LB-D12</strain>
    </source>
</reference>
<dbReference type="PANTHER" id="PTHR46401:SF2">
    <property type="entry name" value="GLYCOSYLTRANSFERASE WBBK-RELATED"/>
    <property type="match status" value="1"/>
</dbReference>
<dbReference type="AlphaFoldDB" id="A0A4R5CVK7"/>
<dbReference type="GO" id="GO:0009103">
    <property type="term" value="P:lipopolysaccharide biosynthetic process"/>
    <property type="evidence" value="ECO:0007669"/>
    <property type="project" value="TreeGrafter"/>
</dbReference>
<evidence type="ECO:0000313" key="4">
    <source>
        <dbReference type="Proteomes" id="UP000294644"/>
    </source>
</evidence>
<dbReference type="OrthoDB" id="7560678at2"/>
<evidence type="ECO:0000313" key="3">
    <source>
        <dbReference type="EMBL" id="TDE04759.1"/>
    </source>
</evidence>
<feature type="domain" description="Glycosyl transferase family 1" evidence="2">
    <location>
        <begin position="293"/>
        <end position="380"/>
    </location>
</feature>
<gene>
    <name evidence="3" type="ORF">E0F91_07630</name>
</gene>
<dbReference type="Pfam" id="PF00534">
    <property type="entry name" value="Glycos_transf_1"/>
    <property type="match status" value="1"/>
</dbReference>
<dbReference type="RefSeq" id="WP_132065702.1">
    <property type="nucleotide sequence ID" value="NZ_SMFN01000007.1"/>
</dbReference>
<evidence type="ECO:0000259" key="2">
    <source>
        <dbReference type="Pfam" id="PF00534"/>
    </source>
</evidence>
<dbReference type="Proteomes" id="UP000294644">
    <property type="component" value="Unassembled WGS sequence"/>
</dbReference>
<organism evidence="3 4">
    <name type="scientific">Flavobacterium sandaracinum</name>
    <dbReference type="NCBI Taxonomy" id="2541733"/>
    <lineage>
        <taxon>Bacteria</taxon>
        <taxon>Pseudomonadati</taxon>
        <taxon>Bacteroidota</taxon>
        <taxon>Flavobacteriia</taxon>
        <taxon>Flavobacteriales</taxon>
        <taxon>Flavobacteriaceae</taxon>
        <taxon>Flavobacterium</taxon>
    </lineage>
</organism>